<organism evidence="1 2">
    <name type="scientific">Candidatus Limousia pullorum</name>
    <dbReference type="NCBI Taxonomy" id="2840860"/>
    <lineage>
        <taxon>Bacteria</taxon>
        <taxon>Bacillati</taxon>
        <taxon>Bacillota</taxon>
        <taxon>Clostridia</taxon>
        <taxon>Eubacteriales</taxon>
        <taxon>Oscillospiraceae</taxon>
        <taxon>Oscillospiraceae incertae sedis</taxon>
        <taxon>Candidatus Limousia</taxon>
    </lineage>
</organism>
<evidence type="ECO:0000313" key="1">
    <source>
        <dbReference type="EMBL" id="HIU49785.1"/>
    </source>
</evidence>
<protein>
    <submittedName>
        <fullName evidence="1">Uncharacterized protein</fullName>
    </submittedName>
</protein>
<sequence length="70" mass="8544">MYYRAIRTVRKDRISYGIVAVMDNKEFLRFEDITEDFETILKMTMEFNTEELDPIHLEEVLEVFLETLEY</sequence>
<dbReference type="EMBL" id="DVNG01000031">
    <property type="protein sequence ID" value="HIU49785.1"/>
    <property type="molecule type" value="Genomic_DNA"/>
</dbReference>
<proteinExistence type="predicted"/>
<evidence type="ECO:0000313" key="2">
    <source>
        <dbReference type="Proteomes" id="UP000824118"/>
    </source>
</evidence>
<reference evidence="1" key="1">
    <citation type="submission" date="2020-10" db="EMBL/GenBank/DDBJ databases">
        <authorList>
            <person name="Gilroy R."/>
        </authorList>
    </citation>
    <scope>NUCLEOTIDE SEQUENCE</scope>
    <source>
        <strain evidence="1">ChiGjej1B1-1684</strain>
    </source>
</reference>
<dbReference type="Proteomes" id="UP000824118">
    <property type="component" value="Unassembled WGS sequence"/>
</dbReference>
<dbReference type="AlphaFoldDB" id="A0A9D1LXH0"/>
<name>A0A9D1LXH0_9FIRM</name>
<accession>A0A9D1LXH0</accession>
<comment type="caution">
    <text evidence="1">The sequence shown here is derived from an EMBL/GenBank/DDBJ whole genome shotgun (WGS) entry which is preliminary data.</text>
</comment>
<reference evidence="1" key="2">
    <citation type="journal article" date="2021" name="PeerJ">
        <title>Extensive microbial diversity within the chicken gut microbiome revealed by metagenomics and culture.</title>
        <authorList>
            <person name="Gilroy R."/>
            <person name="Ravi A."/>
            <person name="Getino M."/>
            <person name="Pursley I."/>
            <person name="Horton D.L."/>
            <person name="Alikhan N.F."/>
            <person name="Baker D."/>
            <person name="Gharbi K."/>
            <person name="Hall N."/>
            <person name="Watson M."/>
            <person name="Adriaenssens E.M."/>
            <person name="Foster-Nyarko E."/>
            <person name="Jarju S."/>
            <person name="Secka A."/>
            <person name="Antonio M."/>
            <person name="Oren A."/>
            <person name="Chaudhuri R.R."/>
            <person name="La Ragione R."/>
            <person name="Hildebrand F."/>
            <person name="Pallen M.J."/>
        </authorList>
    </citation>
    <scope>NUCLEOTIDE SEQUENCE</scope>
    <source>
        <strain evidence="1">ChiGjej1B1-1684</strain>
    </source>
</reference>
<gene>
    <name evidence="1" type="ORF">IAD22_02060</name>
</gene>